<feature type="compositionally biased region" description="Low complexity" evidence="1">
    <location>
        <begin position="510"/>
        <end position="550"/>
    </location>
</feature>
<organism evidence="3 4">
    <name type="scientific">Trichogramma kaykai</name>
    <dbReference type="NCBI Taxonomy" id="54128"/>
    <lineage>
        <taxon>Eukaryota</taxon>
        <taxon>Metazoa</taxon>
        <taxon>Ecdysozoa</taxon>
        <taxon>Arthropoda</taxon>
        <taxon>Hexapoda</taxon>
        <taxon>Insecta</taxon>
        <taxon>Pterygota</taxon>
        <taxon>Neoptera</taxon>
        <taxon>Endopterygota</taxon>
        <taxon>Hymenoptera</taxon>
        <taxon>Apocrita</taxon>
        <taxon>Proctotrupomorpha</taxon>
        <taxon>Chalcidoidea</taxon>
        <taxon>Trichogrammatidae</taxon>
        <taxon>Trichogramma</taxon>
    </lineage>
</organism>
<dbReference type="AlphaFoldDB" id="A0ABD2WEV3"/>
<name>A0ABD2WEV3_9HYME</name>
<dbReference type="PANTHER" id="PTHR47331:SF2">
    <property type="match status" value="1"/>
</dbReference>
<dbReference type="PANTHER" id="PTHR47331">
    <property type="entry name" value="PHD-TYPE DOMAIN-CONTAINING PROTEIN"/>
    <property type="match status" value="1"/>
</dbReference>
<accession>A0ABD2WEV3</accession>
<reference evidence="3 4" key="1">
    <citation type="journal article" date="2024" name="bioRxiv">
        <title>A reference genome for Trichogramma kaykai: A tiny desert-dwelling parasitoid wasp with competing sex-ratio distorters.</title>
        <authorList>
            <person name="Culotta J."/>
            <person name="Lindsey A.R."/>
        </authorList>
    </citation>
    <scope>NUCLEOTIDE SEQUENCE [LARGE SCALE GENOMIC DNA]</scope>
    <source>
        <strain evidence="3 4">KSX58</strain>
    </source>
</reference>
<dbReference type="InterPro" id="IPR012337">
    <property type="entry name" value="RNaseH-like_sf"/>
</dbReference>
<evidence type="ECO:0000313" key="4">
    <source>
        <dbReference type="Proteomes" id="UP001627154"/>
    </source>
</evidence>
<dbReference type="InterPro" id="IPR036397">
    <property type="entry name" value="RNaseH_sf"/>
</dbReference>
<evidence type="ECO:0000313" key="3">
    <source>
        <dbReference type="EMBL" id="KAL3391076.1"/>
    </source>
</evidence>
<dbReference type="Proteomes" id="UP001627154">
    <property type="component" value="Unassembled WGS sequence"/>
</dbReference>
<comment type="caution">
    <text evidence="3">The sequence shown here is derived from an EMBL/GenBank/DDBJ whole genome shotgun (WGS) entry which is preliminary data.</text>
</comment>
<gene>
    <name evidence="3" type="ORF">TKK_014142</name>
</gene>
<protein>
    <recommendedName>
        <fullName evidence="2">Integrase catalytic domain-containing protein</fullName>
    </recommendedName>
</protein>
<dbReference type="Gene3D" id="3.30.420.10">
    <property type="entry name" value="Ribonuclease H-like superfamily/Ribonuclease H"/>
    <property type="match status" value="1"/>
</dbReference>
<sequence length="569" mass="63270">MYERWTIQPIARQEDYRRSNWPPSHFGGMALLGFSTRKQRGPASIVPSSESAQVMVAHQAPPPAVTSCLPNLSVFSSFSTMAHHFGGDVKAVTAGEKLPKRSRLRALHPFIGTGGLLRVGGRLQNAPLTYDEKHPIILPGHCLIVRRLIEQAHRDTLHGGPQLMRSHLGHMFWILRVPRVIPAVCRDCVRCARFRATAMEQQMGPLPAVRVTPGRPFQVTGLDYAGPLPILFSKGRKAPSTKGYVAIFICMIVRAVHVEVVSDLTTSAFLAAFSRFCARRGRPAVLYSDNGTTFKGASREPHELFSKSSPLLESASNRLQKRGTVWKFIPPRVPHFGGLWEASMQSFKYHFRRVIGDARLTFEELSTVAACIEACLNSRPLCPRSSRPEDLEAPTPAHFLVGSSLLDYPEPYDERTLNFTRESVPSSRGLLVTVNDFSESESEWNFLKSLIYPMSTIPYKKKTKFRLDMLCLMYNFETDNEGGEELSRQNYYDPPLPNNPQPMDELPYHCSSTSASSSSLVPSASSSSLFPSTSSSSLLPSASSSSLLPCASSFPLTRRKRSTTEDIEY</sequence>
<dbReference type="EMBL" id="JBJJXI010000112">
    <property type="protein sequence ID" value="KAL3391076.1"/>
    <property type="molecule type" value="Genomic_DNA"/>
</dbReference>
<feature type="domain" description="Integrase catalytic" evidence="2">
    <location>
        <begin position="212"/>
        <end position="404"/>
    </location>
</feature>
<proteinExistence type="predicted"/>
<evidence type="ECO:0000256" key="1">
    <source>
        <dbReference type="SAM" id="MobiDB-lite"/>
    </source>
</evidence>
<dbReference type="InterPro" id="IPR001584">
    <property type="entry name" value="Integrase_cat-core"/>
</dbReference>
<evidence type="ECO:0000259" key="2">
    <source>
        <dbReference type="PROSITE" id="PS50994"/>
    </source>
</evidence>
<feature type="region of interest" description="Disordered" evidence="1">
    <location>
        <begin position="484"/>
        <end position="550"/>
    </location>
</feature>
<dbReference type="SUPFAM" id="SSF53098">
    <property type="entry name" value="Ribonuclease H-like"/>
    <property type="match status" value="1"/>
</dbReference>
<dbReference type="PROSITE" id="PS50994">
    <property type="entry name" value="INTEGRASE"/>
    <property type="match status" value="1"/>
</dbReference>
<keyword evidence="4" id="KW-1185">Reference proteome</keyword>